<dbReference type="EMBL" id="FQWD01000001">
    <property type="protein sequence ID" value="SHF93684.1"/>
    <property type="molecule type" value="Genomic_DNA"/>
</dbReference>
<accession>A0A1M5FQJ8</accession>
<dbReference type="RefSeq" id="WP_073318485.1">
    <property type="nucleotide sequence ID" value="NZ_FQWD01000001.1"/>
</dbReference>
<dbReference type="STRING" id="634436.SAMN05216361_0947"/>
<protein>
    <submittedName>
        <fullName evidence="2">LPP20 lipoprotein</fullName>
    </submittedName>
</protein>
<dbReference type="Proteomes" id="UP000184520">
    <property type="component" value="Unassembled WGS sequence"/>
</dbReference>
<feature type="signal peptide" evidence="1">
    <location>
        <begin position="1"/>
        <end position="20"/>
    </location>
</feature>
<gene>
    <name evidence="2" type="ORF">SAMN05216361_0947</name>
</gene>
<sequence length="315" mass="35288">MTNLQRILICLLLCCEAAHAELPEWILFPPSSDTALFAIGEGTTLQQANDVALKNILGQLRTHISGGFSQRQSLVNDAFAEYINQSVSSSIESLPISQYNKLKNHQEGDTFFSLVSVDKKQLADTFRSELTSNFYQLQKSLKTTNTAASKLEWWVANRATLLEQFGTNVRYIEILDLLSQPTSKYTELLNTTEGQLADIQQSVCLYVLPHENENLRLAFRRQIVDMGLSADNAQCEYTLALQDQLQQRELFGQHVASLALDIRLQQRKQSIASEIVNETGRSMQNKGNASIAAYQRLIAKIEADNGSILTNLLTQ</sequence>
<organism evidence="2 3">
    <name type="scientific">Marisediminitalea aggregata</name>
    <dbReference type="NCBI Taxonomy" id="634436"/>
    <lineage>
        <taxon>Bacteria</taxon>
        <taxon>Pseudomonadati</taxon>
        <taxon>Pseudomonadota</taxon>
        <taxon>Gammaproteobacteria</taxon>
        <taxon>Alteromonadales</taxon>
        <taxon>Alteromonadaceae</taxon>
        <taxon>Marisediminitalea</taxon>
    </lineage>
</organism>
<reference evidence="3" key="1">
    <citation type="submission" date="2016-11" db="EMBL/GenBank/DDBJ databases">
        <authorList>
            <person name="Varghese N."/>
            <person name="Submissions S."/>
        </authorList>
    </citation>
    <scope>NUCLEOTIDE SEQUENCE [LARGE SCALE GENOMIC DNA]</scope>
    <source>
        <strain evidence="3">CGMCC 1.8995</strain>
    </source>
</reference>
<evidence type="ECO:0000256" key="1">
    <source>
        <dbReference type="SAM" id="SignalP"/>
    </source>
</evidence>
<dbReference type="AlphaFoldDB" id="A0A1M5FQJ8"/>
<dbReference type="OrthoDB" id="6382403at2"/>
<keyword evidence="2" id="KW-0449">Lipoprotein</keyword>
<name>A0A1M5FQJ8_9ALTE</name>
<feature type="chain" id="PRO_5009910194" evidence="1">
    <location>
        <begin position="21"/>
        <end position="315"/>
    </location>
</feature>
<evidence type="ECO:0000313" key="3">
    <source>
        <dbReference type="Proteomes" id="UP000184520"/>
    </source>
</evidence>
<dbReference type="Gene3D" id="3.10.28.20">
    <property type="entry name" value="Acetamidase/Formamidase-like domains"/>
    <property type="match status" value="1"/>
</dbReference>
<evidence type="ECO:0000313" key="2">
    <source>
        <dbReference type="EMBL" id="SHF93684.1"/>
    </source>
</evidence>
<keyword evidence="1" id="KW-0732">Signal</keyword>
<proteinExistence type="predicted"/>
<keyword evidence="3" id="KW-1185">Reference proteome</keyword>